<gene>
    <name evidence="4" type="ORF">WJX72_002213</name>
</gene>
<sequence>MPKHLHKSRQQQAFESLLEVDDEPDPAAVIGAKATSGGKRHSKTRGDQPACGFRLRDEGSSKAAQQRVETGTLGLEPLYELFGDRLDREVIAEVYQNVASVEAAVEALIQLGLTDDQLSASGASIPSEAQATSAAQTGKAPLWDWLPNDVKQLVFRQLSLRDLAKAARTCQEFAGHIREMRSSLRRLVIPPGLSYSAVRGMVTAHIGAQTVTLTKCSSQLRFPNEFEDMFLAVAGGASARVQGRPVTALDLRNCSNITDLDVVALCKTFNHLSELNLTNCDELTNAALASLARYQSKPFQLPVNAAMALLKGSKAAQSLTSLDVSRCEGLAGAALDLHPKSMLRMLTANACRNLSSVTLQLPATAPLKSLTLANCPRLEEITISAARLHTLNVSGCPSLNLLSLQCALLSTLTAAQCRTLRALGPTFVCPQLQSLNLFGCRQLEPEGVEDALAGATALASLNLNGCFSLGRIMLPVNLRLTDLDASGCAHMRVLAAGSPVLQTCLVVGCQRLVEVRLHSHRLGTLDITNCSELRSVQLPAAGSEPSYLRAATPPATARVFKHGCPRLDPQTLDRLRCLASGSV</sequence>
<dbReference type="CDD" id="cd09917">
    <property type="entry name" value="F-box_SF"/>
    <property type="match status" value="1"/>
</dbReference>
<dbReference type="InterPro" id="IPR036047">
    <property type="entry name" value="F-box-like_dom_sf"/>
</dbReference>
<dbReference type="InterPro" id="IPR050648">
    <property type="entry name" value="F-box_LRR-repeat"/>
</dbReference>
<organism evidence="4 5">
    <name type="scientific">[Myrmecia] bisecta</name>
    <dbReference type="NCBI Taxonomy" id="41462"/>
    <lineage>
        <taxon>Eukaryota</taxon>
        <taxon>Viridiplantae</taxon>
        <taxon>Chlorophyta</taxon>
        <taxon>core chlorophytes</taxon>
        <taxon>Trebouxiophyceae</taxon>
        <taxon>Trebouxiales</taxon>
        <taxon>Trebouxiaceae</taxon>
        <taxon>Myrmecia</taxon>
    </lineage>
</organism>
<dbReference type="InterPro" id="IPR032675">
    <property type="entry name" value="LRR_dom_sf"/>
</dbReference>
<evidence type="ECO:0000256" key="1">
    <source>
        <dbReference type="ARBA" id="ARBA00004430"/>
    </source>
</evidence>
<dbReference type="SUPFAM" id="SSF52058">
    <property type="entry name" value="L domain-like"/>
    <property type="match status" value="1"/>
</dbReference>
<proteinExistence type="predicted"/>
<dbReference type="EMBL" id="JALJOR010000008">
    <property type="protein sequence ID" value="KAK9812694.1"/>
    <property type="molecule type" value="Genomic_DNA"/>
</dbReference>
<reference evidence="4 5" key="1">
    <citation type="journal article" date="2024" name="Nat. Commun.">
        <title>Phylogenomics reveals the evolutionary origins of lichenization in chlorophyte algae.</title>
        <authorList>
            <person name="Puginier C."/>
            <person name="Libourel C."/>
            <person name="Otte J."/>
            <person name="Skaloud P."/>
            <person name="Haon M."/>
            <person name="Grisel S."/>
            <person name="Petersen M."/>
            <person name="Berrin J.G."/>
            <person name="Delaux P.M."/>
            <person name="Dal Grande F."/>
            <person name="Keller J."/>
        </authorList>
    </citation>
    <scope>NUCLEOTIDE SEQUENCE [LARGE SCALE GENOMIC DNA]</scope>
    <source>
        <strain evidence="4 5">SAG 2043</strain>
    </source>
</reference>
<accession>A0AAW1PSU7</accession>
<dbReference type="GO" id="GO:0005930">
    <property type="term" value="C:axoneme"/>
    <property type="evidence" value="ECO:0007669"/>
    <property type="project" value="UniProtKB-SubCell"/>
</dbReference>
<name>A0AAW1PSU7_9CHLO</name>
<dbReference type="SMART" id="SM00367">
    <property type="entry name" value="LRR_CC"/>
    <property type="match status" value="3"/>
</dbReference>
<evidence type="ECO:0000313" key="4">
    <source>
        <dbReference type="EMBL" id="KAK9812694.1"/>
    </source>
</evidence>
<comment type="caution">
    <text evidence="4">The sequence shown here is derived from an EMBL/GenBank/DDBJ whole genome shotgun (WGS) entry which is preliminary data.</text>
</comment>
<evidence type="ECO:0000259" key="3">
    <source>
        <dbReference type="Pfam" id="PF00646"/>
    </source>
</evidence>
<dbReference type="Gene3D" id="3.80.10.10">
    <property type="entry name" value="Ribonuclease Inhibitor"/>
    <property type="match status" value="2"/>
</dbReference>
<dbReference type="SUPFAM" id="SSF81383">
    <property type="entry name" value="F-box domain"/>
    <property type="match status" value="1"/>
</dbReference>
<evidence type="ECO:0000313" key="5">
    <source>
        <dbReference type="Proteomes" id="UP001489004"/>
    </source>
</evidence>
<dbReference type="InterPro" id="IPR001810">
    <property type="entry name" value="F-box_dom"/>
</dbReference>
<dbReference type="PANTHER" id="PTHR13382">
    <property type="entry name" value="MITOCHONDRIAL ATP SYNTHASE COUPLING FACTOR B"/>
    <property type="match status" value="1"/>
</dbReference>
<dbReference type="InterPro" id="IPR006553">
    <property type="entry name" value="Leu-rich_rpt_Cys-con_subtyp"/>
</dbReference>
<dbReference type="AlphaFoldDB" id="A0AAW1PSU7"/>
<keyword evidence="5" id="KW-1185">Reference proteome</keyword>
<feature type="region of interest" description="Disordered" evidence="2">
    <location>
        <begin position="1"/>
        <end position="63"/>
    </location>
</feature>
<protein>
    <recommendedName>
        <fullName evidence="3">F-box domain-containing protein</fullName>
    </recommendedName>
</protein>
<dbReference type="Pfam" id="PF00646">
    <property type="entry name" value="F-box"/>
    <property type="match status" value="1"/>
</dbReference>
<dbReference type="Proteomes" id="UP001489004">
    <property type="component" value="Unassembled WGS sequence"/>
</dbReference>
<feature type="domain" description="F-box" evidence="3">
    <location>
        <begin position="143"/>
        <end position="180"/>
    </location>
</feature>
<evidence type="ECO:0000256" key="2">
    <source>
        <dbReference type="SAM" id="MobiDB-lite"/>
    </source>
</evidence>
<comment type="subcellular location">
    <subcellularLocation>
        <location evidence="1">Cytoplasm</location>
        <location evidence="1">Cytoskeleton</location>
        <location evidence="1">Cilium axoneme</location>
    </subcellularLocation>
</comment>